<name>A0A4U5PC64_STECR</name>
<reference evidence="2 3" key="1">
    <citation type="journal article" date="2015" name="Genome Biol.">
        <title>Comparative genomics of Steinernema reveals deeply conserved gene regulatory networks.</title>
        <authorList>
            <person name="Dillman A.R."/>
            <person name="Macchietto M."/>
            <person name="Porter C.F."/>
            <person name="Rogers A."/>
            <person name="Williams B."/>
            <person name="Antoshechkin I."/>
            <person name="Lee M.M."/>
            <person name="Goodwin Z."/>
            <person name="Lu X."/>
            <person name="Lewis E.E."/>
            <person name="Goodrich-Blair H."/>
            <person name="Stock S.P."/>
            <person name="Adams B.J."/>
            <person name="Sternberg P.W."/>
            <person name="Mortazavi A."/>
        </authorList>
    </citation>
    <scope>NUCLEOTIDE SEQUENCE [LARGE SCALE GENOMIC DNA]</scope>
    <source>
        <strain evidence="2 3">ALL</strain>
    </source>
</reference>
<proteinExistence type="predicted"/>
<dbReference type="EMBL" id="AZBU02000002">
    <property type="protein sequence ID" value="TKR93876.1"/>
    <property type="molecule type" value="Genomic_DNA"/>
</dbReference>
<sequence length="209" mass="23368">MFPCAPASPLGGLFASHVDSIKFEFFVDRNTSIIVMCFSNRAQSTVIRFAWFSSALCAGSWPFFEFLTFWILSDPNQVNLSKKRKNGQNKIVAKSSSSPGISEFPTLSPPSAAGESRLIQQSTAGGHRDSPQSCAQLFRRQRRRRKTPLLQRRTAFSYSRALASRLYYSILMFAVWNAVVRALLSPTTSSWLLRPDRPPDFGPSSAYAN</sequence>
<accession>A0A4U5PC64</accession>
<dbReference type="Proteomes" id="UP000298663">
    <property type="component" value="Unassembled WGS sequence"/>
</dbReference>
<evidence type="ECO:0000256" key="1">
    <source>
        <dbReference type="SAM" id="MobiDB-lite"/>
    </source>
</evidence>
<organism evidence="2 3">
    <name type="scientific">Steinernema carpocapsae</name>
    <name type="common">Entomopathogenic nematode</name>
    <dbReference type="NCBI Taxonomy" id="34508"/>
    <lineage>
        <taxon>Eukaryota</taxon>
        <taxon>Metazoa</taxon>
        <taxon>Ecdysozoa</taxon>
        <taxon>Nematoda</taxon>
        <taxon>Chromadorea</taxon>
        <taxon>Rhabditida</taxon>
        <taxon>Tylenchina</taxon>
        <taxon>Panagrolaimomorpha</taxon>
        <taxon>Strongyloidoidea</taxon>
        <taxon>Steinernematidae</taxon>
        <taxon>Steinernema</taxon>
    </lineage>
</organism>
<feature type="region of interest" description="Disordered" evidence="1">
    <location>
        <begin position="89"/>
        <end position="133"/>
    </location>
</feature>
<protein>
    <submittedName>
        <fullName evidence="2">Uncharacterized protein</fullName>
    </submittedName>
</protein>
<evidence type="ECO:0000313" key="2">
    <source>
        <dbReference type="EMBL" id="TKR93876.1"/>
    </source>
</evidence>
<dbReference type="AlphaFoldDB" id="A0A4U5PC64"/>
<keyword evidence="3" id="KW-1185">Reference proteome</keyword>
<comment type="caution">
    <text evidence="2">The sequence shown here is derived from an EMBL/GenBank/DDBJ whole genome shotgun (WGS) entry which is preliminary data.</text>
</comment>
<reference evidence="2 3" key="2">
    <citation type="journal article" date="2019" name="G3 (Bethesda)">
        <title>Hybrid Assembly of the Genome of the Entomopathogenic Nematode Steinernema carpocapsae Identifies the X-Chromosome.</title>
        <authorList>
            <person name="Serra L."/>
            <person name="Macchietto M."/>
            <person name="Macias-Munoz A."/>
            <person name="McGill C.J."/>
            <person name="Rodriguez I.M."/>
            <person name="Rodriguez B."/>
            <person name="Murad R."/>
            <person name="Mortazavi A."/>
        </authorList>
    </citation>
    <scope>NUCLEOTIDE SEQUENCE [LARGE SCALE GENOMIC DNA]</scope>
    <source>
        <strain evidence="2 3">ALL</strain>
    </source>
</reference>
<evidence type="ECO:0000313" key="3">
    <source>
        <dbReference type="Proteomes" id="UP000298663"/>
    </source>
</evidence>
<gene>
    <name evidence="2" type="ORF">L596_008250</name>
</gene>